<dbReference type="SUPFAM" id="SSF51971">
    <property type="entry name" value="Nucleotide-binding domain"/>
    <property type="match status" value="1"/>
</dbReference>
<evidence type="ECO:0000256" key="1">
    <source>
        <dbReference type="ARBA" id="ARBA00023002"/>
    </source>
</evidence>
<accession>A0A438AFB4</accession>
<dbReference type="GO" id="GO:0016491">
    <property type="term" value="F:oxidoreductase activity"/>
    <property type="evidence" value="ECO:0007669"/>
    <property type="project" value="UniProtKB-KW"/>
</dbReference>
<dbReference type="PANTHER" id="PTHR13847:SF289">
    <property type="entry name" value="GLYCINE OXIDASE"/>
    <property type="match status" value="1"/>
</dbReference>
<dbReference type="AlphaFoldDB" id="A0A438AFB4"/>
<organism evidence="3 4">
    <name type="scientific">Mesobaculum littorinae</name>
    <dbReference type="NCBI Taxonomy" id="2486419"/>
    <lineage>
        <taxon>Bacteria</taxon>
        <taxon>Pseudomonadati</taxon>
        <taxon>Pseudomonadota</taxon>
        <taxon>Alphaproteobacteria</taxon>
        <taxon>Rhodobacterales</taxon>
        <taxon>Roseobacteraceae</taxon>
        <taxon>Mesobaculum</taxon>
    </lineage>
</organism>
<dbReference type="SUPFAM" id="SSF54373">
    <property type="entry name" value="FAD-linked reductases, C-terminal domain"/>
    <property type="match status" value="1"/>
</dbReference>
<dbReference type="Pfam" id="PF01266">
    <property type="entry name" value="DAO"/>
    <property type="match status" value="1"/>
</dbReference>
<dbReference type="InterPro" id="IPR006076">
    <property type="entry name" value="FAD-dep_OxRdtase"/>
</dbReference>
<dbReference type="Gene3D" id="3.50.50.60">
    <property type="entry name" value="FAD/NAD(P)-binding domain"/>
    <property type="match status" value="1"/>
</dbReference>
<dbReference type="Gene3D" id="3.30.9.10">
    <property type="entry name" value="D-Amino Acid Oxidase, subunit A, domain 2"/>
    <property type="match status" value="1"/>
</dbReference>
<name>A0A438AFB4_9RHOB</name>
<evidence type="ECO:0000259" key="2">
    <source>
        <dbReference type="Pfam" id="PF01266"/>
    </source>
</evidence>
<dbReference type="PANTHER" id="PTHR13847">
    <property type="entry name" value="SARCOSINE DEHYDROGENASE-RELATED"/>
    <property type="match status" value="1"/>
</dbReference>
<dbReference type="OrthoDB" id="7818064at2"/>
<sequence length="365" mass="37153">MAAADVTVMGAGIFGLSVAYACLKRGARVRVVDPGGPGAGASGGIVGALSPHVPENWNPKKAFQLESLLLAREFWPEVEALSGRPTGYAPHGRIQPLADTRAVELAQSRATSAAALWRGEAVWAVIDAEAAAAGLPPGWLPEAGSGAYVRDTLSAHIHPAQAVAALAGAIRSRGGEITTAAVPEAAVSEAALPEAAAPEGAVIWATGAAGLEDLSRAFGRALGVAVKGQAALLGTGAALAPQIFAGGLHIVPHLDGTTAIGSTSEREFAGTDTDAQLDDVIDRARSVIPALREAPVIARWAGLRPRAYSRAPLLGEWPGRPGHFVANGGFKIGFGVAPMVGQVMADLVLDGRDAIPEGFGFPPDL</sequence>
<proteinExistence type="predicted"/>
<reference evidence="3 4" key="1">
    <citation type="submission" date="2018-11" db="EMBL/GenBank/DDBJ databases">
        <title>Mesobaculum littorinae gen. nov., sp. nov., isolated from Littorina scabra that represents a novel genus of the order Rhodobacteraceae.</title>
        <authorList>
            <person name="Li F."/>
        </authorList>
    </citation>
    <scope>NUCLEOTIDE SEQUENCE [LARGE SCALE GENOMIC DNA]</scope>
    <source>
        <strain evidence="3 4">M0103</strain>
    </source>
</reference>
<gene>
    <name evidence="3" type="ORF">EKE94_12730</name>
</gene>
<dbReference type="GO" id="GO:0005737">
    <property type="term" value="C:cytoplasm"/>
    <property type="evidence" value="ECO:0007669"/>
    <property type="project" value="TreeGrafter"/>
</dbReference>
<evidence type="ECO:0000313" key="4">
    <source>
        <dbReference type="Proteomes" id="UP000285908"/>
    </source>
</evidence>
<keyword evidence="1" id="KW-0560">Oxidoreductase</keyword>
<evidence type="ECO:0000313" key="3">
    <source>
        <dbReference type="EMBL" id="RVV97413.1"/>
    </source>
</evidence>
<dbReference type="InterPro" id="IPR036188">
    <property type="entry name" value="FAD/NAD-bd_sf"/>
</dbReference>
<dbReference type="EMBL" id="RQXX01000004">
    <property type="protein sequence ID" value="RVV97413.1"/>
    <property type="molecule type" value="Genomic_DNA"/>
</dbReference>
<comment type="caution">
    <text evidence="3">The sequence shown here is derived from an EMBL/GenBank/DDBJ whole genome shotgun (WGS) entry which is preliminary data.</text>
</comment>
<keyword evidence="4" id="KW-1185">Reference proteome</keyword>
<dbReference type="RefSeq" id="WP_127907008.1">
    <property type="nucleotide sequence ID" value="NZ_RQXX01000004.1"/>
</dbReference>
<dbReference type="Proteomes" id="UP000285908">
    <property type="component" value="Unassembled WGS sequence"/>
</dbReference>
<protein>
    <submittedName>
        <fullName evidence="3">FAD-binding oxidoreductase</fullName>
    </submittedName>
</protein>
<feature type="domain" description="FAD dependent oxidoreductase" evidence="2">
    <location>
        <begin position="5"/>
        <end position="347"/>
    </location>
</feature>